<dbReference type="InterPro" id="IPR019039">
    <property type="entry name" value="T4-Rnl1-like_N"/>
</dbReference>
<feature type="region of interest" description="Disordered" evidence="1">
    <location>
        <begin position="388"/>
        <end position="411"/>
    </location>
</feature>
<sequence>MESPGSTTELHTVRFLRREGLEALTQKFGLLSSCHGAHPNLVLFKYDQVDSPFDAVEVQECRGLIVDKDDDWRPVAMPFLKFFNYGESNGADVDWSKPVRVMDKVDGSLSTLYYYKGDWHVSSSGRPDGGGSDPNRKLFRDLFWQTWKAMNYTLPDEEHQHYCFMFELFSAENRIIVSPQEELLLLTGARNMQTLQEEDPAIFAERYGWRMPQLFEFKSLVEVTEAAKGINPHFREGFVVCDHRFNRLKIKSPLYVALAHLTRKDKSALNKRRMLDIVRHNEGGEFLTYFPQWTSLYNQVKERFDELCNQAESAWEELKGIGNERDFANACRTRNVVADYLFARKKDRVGSARAFYGGMPEKKLEQILPRWKALVDTTPSLTPLVVEAQTDDEEASTATTELPDEEERNAV</sequence>
<name>L8GRB2_ACACF</name>
<accession>L8GRB2</accession>
<evidence type="ECO:0000313" key="3">
    <source>
        <dbReference type="EMBL" id="ELR15525.1"/>
    </source>
</evidence>
<keyword evidence="4" id="KW-1185">Reference proteome</keyword>
<dbReference type="KEGG" id="acan:ACA1_163630"/>
<reference evidence="3 4" key="1">
    <citation type="journal article" date="2013" name="Genome Biol.">
        <title>Genome of Acanthamoeba castellanii highlights extensive lateral gene transfer and early evolution of tyrosine kinase signaling.</title>
        <authorList>
            <person name="Clarke M."/>
            <person name="Lohan A.J."/>
            <person name="Liu B."/>
            <person name="Lagkouvardos I."/>
            <person name="Roy S."/>
            <person name="Zafar N."/>
            <person name="Bertelli C."/>
            <person name="Schilde C."/>
            <person name="Kianianmomeni A."/>
            <person name="Burglin T.R."/>
            <person name="Frech C."/>
            <person name="Turcotte B."/>
            <person name="Kopec K.O."/>
            <person name="Synnott J.M."/>
            <person name="Choo C."/>
            <person name="Paponov I."/>
            <person name="Finkler A."/>
            <person name="Soon Heng Tan C."/>
            <person name="Hutchins A.P."/>
            <person name="Weinmeier T."/>
            <person name="Rattei T."/>
            <person name="Chu J.S."/>
            <person name="Gimenez G."/>
            <person name="Irimia M."/>
            <person name="Rigden D.J."/>
            <person name="Fitzpatrick D.A."/>
            <person name="Lorenzo-Morales J."/>
            <person name="Bateman A."/>
            <person name="Chiu C.H."/>
            <person name="Tang P."/>
            <person name="Hegemann P."/>
            <person name="Fromm H."/>
            <person name="Raoult D."/>
            <person name="Greub G."/>
            <person name="Miranda-Saavedra D."/>
            <person name="Chen N."/>
            <person name="Nash P."/>
            <person name="Ginger M.L."/>
            <person name="Horn M."/>
            <person name="Schaap P."/>
            <person name="Caler L."/>
            <person name="Loftus B."/>
        </authorList>
    </citation>
    <scope>NUCLEOTIDE SEQUENCE [LARGE SCALE GENOMIC DNA]</scope>
    <source>
        <strain evidence="3 4">Neff</strain>
    </source>
</reference>
<evidence type="ECO:0000259" key="2">
    <source>
        <dbReference type="Pfam" id="PF09511"/>
    </source>
</evidence>
<dbReference type="EMBL" id="KB008026">
    <property type="protein sequence ID" value="ELR15525.1"/>
    <property type="molecule type" value="Genomic_DNA"/>
</dbReference>
<evidence type="ECO:0000313" key="4">
    <source>
        <dbReference type="Proteomes" id="UP000011083"/>
    </source>
</evidence>
<dbReference type="Proteomes" id="UP000011083">
    <property type="component" value="Unassembled WGS sequence"/>
</dbReference>
<feature type="compositionally biased region" description="Acidic residues" evidence="1">
    <location>
        <begin position="402"/>
        <end position="411"/>
    </location>
</feature>
<dbReference type="RefSeq" id="XP_004337538.1">
    <property type="nucleotide sequence ID" value="XM_004337490.1"/>
</dbReference>
<organism evidence="3 4">
    <name type="scientific">Acanthamoeba castellanii (strain ATCC 30010 / Neff)</name>
    <dbReference type="NCBI Taxonomy" id="1257118"/>
    <lineage>
        <taxon>Eukaryota</taxon>
        <taxon>Amoebozoa</taxon>
        <taxon>Discosea</taxon>
        <taxon>Longamoebia</taxon>
        <taxon>Centramoebida</taxon>
        <taxon>Acanthamoebidae</taxon>
        <taxon>Acanthamoeba</taxon>
    </lineage>
</organism>
<dbReference type="VEuPathDB" id="AmoebaDB:ACA1_163630"/>
<dbReference type="OrthoDB" id="2111238at2759"/>
<gene>
    <name evidence="3" type="ORF">ACA1_163630</name>
</gene>
<dbReference type="AlphaFoldDB" id="L8GRB2"/>
<proteinExistence type="predicted"/>
<protein>
    <submittedName>
        <fullName evidence="3">RNA ligase (ATP), putative</fullName>
    </submittedName>
</protein>
<dbReference type="GeneID" id="14916250"/>
<dbReference type="GO" id="GO:0016874">
    <property type="term" value="F:ligase activity"/>
    <property type="evidence" value="ECO:0007669"/>
    <property type="project" value="UniProtKB-KW"/>
</dbReference>
<feature type="domain" description="T4 RNA ligase 1-like N-terminal" evidence="2">
    <location>
        <begin position="60"/>
        <end position="255"/>
    </location>
</feature>
<dbReference type="Pfam" id="PF09511">
    <property type="entry name" value="RNA_lig_T4_1"/>
    <property type="match status" value="1"/>
</dbReference>
<evidence type="ECO:0000256" key="1">
    <source>
        <dbReference type="SAM" id="MobiDB-lite"/>
    </source>
</evidence>
<keyword evidence="3" id="KW-0436">Ligase</keyword>